<dbReference type="EMBL" id="BGPR01000169">
    <property type="protein sequence ID" value="GBM01390.1"/>
    <property type="molecule type" value="Genomic_DNA"/>
</dbReference>
<organism evidence="3 4">
    <name type="scientific">Araneus ventricosus</name>
    <name type="common">Orbweaver spider</name>
    <name type="synonym">Epeira ventricosa</name>
    <dbReference type="NCBI Taxonomy" id="182803"/>
    <lineage>
        <taxon>Eukaryota</taxon>
        <taxon>Metazoa</taxon>
        <taxon>Ecdysozoa</taxon>
        <taxon>Arthropoda</taxon>
        <taxon>Chelicerata</taxon>
        <taxon>Arachnida</taxon>
        <taxon>Araneae</taxon>
        <taxon>Araneomorphae</taxon>
        <taxon>Entelegynae</taxon>
        <taxon>Araneoidea</taxon>
        <taxon>Araneidae</taxon>
        <taxon>Araneus</taxon>
    </lineage>
</organism>
<comment type="caution">
    <text evidence="3">The sequence shown here is derived from an EMBL/GenBank/DDBJ whole genome shotgun (WGS) entry which is preliminary data.</text>
</comment>
<dbReference type="OrthoDB" id="1607513at2759"/>
<dbReference type="InterPro" id="IPR052035">
    <property type="entry name" value="ZnF_BED_domain_contain"/>
</dbReference>
<sequence length="513" mass="58070">MQVALTSNNEEECDVPEPDISQTENSCRSLKHGRIGEMPPTKKQKTILDFQPLDGNSAKQCTESVARFIVGSLQPYNIVESQPFINMVKTLNPRCKCPFIAITAHFIDEQWNLKSFCLSCTVFQDDHTSENIAETLTDILSDWSLDVAKLSCCTTDNGANIVKAISLLNVPCMPCFGHTINIGVNKALKIPVLSKAVARLRKLQSSIAHSWKMARNFKEAQEFLQMKVVSLPSACITRWWSIMKLCRRFLDNQLPLCKLLQTNSDKKHLMLDNNEIKAIEELLSTTNLLEEITSNLSGEEYTTVSSVLPLLRKVRRSLQVVENDSSLQRQIKTEILSPLERYDNNELMTLLSLSSFCDPRFRLCYVENAEETKKIALERMSSLYTECPNSSNCGERAVKQPKKGLEKLLEDDEETEGLDDFLPSSKAETELKNYLSMPKVGLNENPLTWWKLNEHNFPVIKVLAKKYLAIQGSSVPSERIFSTGGNVITKHRVSLLPKNAEMLVFLFQNKKLI</sequence>
<dbReference type="InterPro" id="IPR012337">
    <property type="entry name" value="RNaseH-like_sf"/>
</dbReference>
<dbReference type="Proteomes" id="UP000499080">
    <property type="component" value="Unassembled WGS sequence"/>
</dbReference>
<evidence type="ECO:0000256" key="1">
    <source>
        <dbReference type="SAM" id="MobiDB-lite"/>
    </source>
</evidence>
<evidence type="ECO:0000259" key="2">
    <source>
        <dbReference type="Pfam" id="PF05699"/>
    </source>
</evidence>
<reference evidence="3 4" key="1">
    <citation type="journal article" date="2019" name="Sci. Rep.">
        <title>Orb-weaving spider Araneus ventricosus genome elucidates the spidroin gene catalogue.</title>
        <authorList>
            <person name="Kono N."/>
            <person name="Nakamura H."/>
            <person name="Ohtoshi R."/>
            <person name="Moran D.A.P."/>
            <person name="Shinohara A."/>
            <person name="Yoshida Y."/>
            <person name="Fujiwara M."/>
            <person name="Mori M."/>
            <person name="Tomita M."/>
            <person name="Arakawa K."/>
        </authorList>
    </citation>
    <scope>NUCLEOTIDE SEQUENCE [LARGE SCALE GENOMIC DNA]</scope>
</reference>
<dbReference type="Pfam" id="PF05699">
    <property type="entry name" value="Dimer_Tnp_hAT"/>
    <property type="match status" value="1"/>
</dbReference>
<feature type="domain" description="HAT C-terminal dimerisation" evidence="2">
    <location>
        <begin position="430"/>
        <end position="509"/>
    </location>
</feature>
<dbReference type="GO" id="GO:0008270">
    <property type="term" value="F:zinc ion binding"/>
    <property type="evidence" value="ECO:0007669"/>
    <property type="project" value="UniProtKB-KW"/>
</dbReference>
<dbReference type="GO" id="GO:0046983">
    <property type="term" value="F:protein dimerization activity"/>
    <property type="evidence" value="ECO:0007669"/>
    <property type="project" value="InterPro"/>
</dbReference>
<name>A0A4Y2CB06_ARAVE</name>
<dbReference type="GO" id="GO:0005634">
    <property type="term" value="C:nucleus"/>
    <property type="evidence" value="ECO:0007669"/>
    <property type="project" value="UniProtKB-SubCell"/>
</dbReference>
<keyword evidence="4" id="KW-1185">Reference proteome</keyword>
<dbReference type="InterPro" id="IPR008906">
    <property type="entry name" value="HATC_C_dom"/>
</dbReference>
<dbReference type="AlphaFoldDB" id="A0A4Y2CB06"/>
<dbReference type="SUPFAM" id="SSF53098">
    <property type="entry name" value="Ribonuclease H-like"/>
    <property type="match status" value="1"/>
</dbReference>
<evidence type="ECO:0000313" key="4">
    <source>
        <dbReference type="Proteomes" id="UP000499080"/>
    </source>
</evidence>
<accession>A0A4Y2CB06</accession>
<proteinExistence type="predicted"/>
<feature type="region of interest" description="Disordered" evidence="1">
    <location>
        <begin position="1"/>
        <end position="24"/>
    </location>
</feature>
<protein>
    <submittedName>
        <fullName evidence="3">Zinc finger BED domain-containing protein 1</fullName>
    </submittedName>
</protein>
<evidence type="ECO:0000313" key="3">
    <source>
        <dbReference type="EMBL" id="GBM01390.1"/>
    </source>
</evidence>
<gene>
    <name evidence="3" type="primary">ZBED1_12</name>
    <name evidence="3" type="ORF">AVEN_236211_1</name>
</gene>
<dbReference type="PANTHER" id="PTHR46481">
    <property type="entry name" value="ZINC FINGER BED DOMAIN-CONTAINING PROTEIN 4"/>
    <property type="match status" value="1"/>
</dbReference>
<dbReference type="PANTHER" id="PTHR46481:SF9">
    <property type="entry name" value="ZINC FINGER BED DOMAIN-CONTAINING PROTEIN 1-LIKE"/>
    <property type="match status" value="1"/>
</dbReference>